<organism evidence="1 2">
    <name type="scientific">Aeromicrobium chenweiae</name>
    <dbReference type="NCBI Taxonomy" id="2079793"/>
    <lineage>
        <taxon>Bacteria</taxon>
        <taxon>Bacillati</taxon>
        <taxon>Actinomycetota</taxon>
        <taxon>Actinomycetes</taxon>
        <taxon>Propionibacteriales</taxon>
        <taxon>Nocardioidaceae</taxon>
        <taxon>Aeromicrobium</taxon>
    </lineage>
</organism>
<keyword evidence="2" id="KW-1185">Reference proteome</keyword>
<dbReference type="AlphaFoldDB" id="A0A2S0WIS4"/>
<sequence>MRRHLPLLVAAVLGLTLLPGAPATAASDKAAFARWTTTRDFTKGSSYGLAAAKGKMTLGKGTTKLRYDDPLVSGGAKTYDRGYWKGPWKKTGFAATSLLPSWSITTPGKTWARIDVRVRKGSTVGSWDTVARWADNTSSVKRSSYSSQADDLAKVSTDTVLANPGKSFDQWQVRVMLLKPKGTKTSPTLHAVNGVASTYTARNLKSASSTTMTATRDLAVPMSSQMIHRGEFPQYGGGGEAWCSPTSTSMIMRFFGKGPTKADYTWSKHADSFVDHAARYTFDHKYNGTGNWPFNTAYAARYSLDTFVTRLHTLRDAEAFIKAGIPLVASVAFGRGELTGAPISSTPGHLLVIRGFTSTGQVIVNDPAGSTNASVRRTYSRAQFEKAWLRGSGGVVYVIRPTSKALPKDTARW</sequence>
<proteinExistence type="predicted"/>
<evidence type="ECO:0000313" key="1">
    <source>
        <dbReference type="EMBL" id="AWB91241.1"/>
    </source>
</evidence>
<dbReference type="CDD" id="cd02549">
    <property type="entry name" value="Peptidase_C39A"/>
    <property type="match status" value="1"/>
</dbReference>
<accession>A0A5F2EQF2</accession>
<dbReference type="Proteomes" id="UP000244384">
    <property type="component" value="Chromosome"/>
</dbReference>
<evidence type="ECO:0000313" key="2">
    <source>
        <dbReference type="Proteomes" id="UP000244384"/>
    </source>
</evidence>
<dbReference type="OrthoDB" id="9789941at2"/>
<dbReference type="KEGG" id="aez:C3E78_02830"/>
<reference evidence="2" key="1">
    <citation type="submission" date="2018-01" db="EMBL/GenBank/DDBJ databases">
        <authorList>
            <person name="Li J."/>
        </authorList>
    </citation>
    <scope>NUCLEOTIDE SEQUENCE [LARGE SCALE GENOMIC DNA]</scope>
    <source>
        <strain evidence="2">592</strain>
    </source>
</reference>
<accession>A0A2S0WIS4</accession>
<dbReference type="Gene3D" id="3.90.70.10">
    <property type="entry name" value="Cysteine proteinases"/>
    <property type="match status" value="1"/>
</dbReference>
<dbReference type="InterPro" id="IPR039563">
    <property type="entry name" value="Peptidase_C39_single_dom"/>
</dbReference>
<gene>
    <name evidence="1" type="ORF">C3E78_02830</name>
</gene>
<dbReference type="InterPro" id="IPR039564">
    <property type="entry name" value="Peptidase_C39-like"/>
</dbReference>
<protein>
    <submittedName>
        <fullName evidence="1">Uncharacterized protein</fullName>
    </submittedName>
</protein>
<dbReference type="EMBL" id="CP026952">
    <property type="protein sequence ID" value="AWB91241.1"/>
    <property type="molecule type" value="Genomic_DNA"/>
</dbReference>
<dbReference type="RefSeq" id="WP_108576887.1">
    <property type="nucleotide sequence ID" value="NZ_CP026952.1"/>
</dbReference>
<name>A0A2S0WIS4_9ACTN</name>
<dbReference type="Pfam" id="PF13529">
    <property type="entry name" value="Peptidase_C39_2"/>
    <property type="match status" value="1"/>
</dbReference>